<protein>
    <recommendedName>
        <fullName evidence="4">Ubiquitin-like protease family profile domain-containing protein</fullName>
    </recommendedName>
</protein>
<name>A0A8S9UPK3_PHYIN</name>
<comment type="caution">
    <text evidence="2">The sequence shown here is derived from an EMBL/GenBank/DDBJ whole genome shotgun (WGS) entry which is preliminary data.</text>
</comment>
<organism evidence="2 3">
    <name type="scientific">Phytophthora infestans</name>
    <name type="common">Potato late blight agent</name>
    <name type="synonym">Botrytis infestans</name>
    <dbReference type="NCBI Taxonomy" id="4787"/>
    <lineage>
        <taxon>Eukaryota</taxon>
        <taxon>Sar</taxon>
        <taxon>Stramenopiles</taxon>
        <taxon>Oomycota</taxon>
        <taxon>Peronosporomycetes</taxon>
        <taxon>Peronosporales</taxon>
        <taxon>Peronosporaceae</taxon>
        <taxon>Phytophthora</taxon>
    </lineage>
</organism>
<dbReference type="Gene3D" id="3.40.395.10">
    <property type="entry name" value="Adenoviral Proteinase, Chain A"/>
    <property type="match status" value="1"/>
</dbReference>
<proteinExistence type="predicted"/>
<dbReference type="Proteomes" id="UP000704712">
    <property type="component" value="Unassembled WGS sequence"/>
</dbReference>
<sequence length="425" mass="48485">KASPQILDDDAKSIVKLNTASRPSGRPKQKESFKKAKRSKEITDTLAYVDTVATVGDVTLEVLDEVVKTQQLSIAVVGEALDGIRRMFDGAVFKRPKALVIKGNHSRSVESNIRFVLPDSATNVKIREELINDTKLASSDIVISILGVGTFSLVDIERMRTWHEVSKKLTKARKLVKFVEKIVIDDDHKEVERQRILHMIPFMNVDRVFSANGHNISFLDLAGYGGDQWLSDSCVFLASLRVVKEAEPQTWQNPKYVTVVDPLYLQLSDVERRNQYIDTKDHIFTEMRSNRIVCCPTYVDIEFPHWCGIIFDMERKIVWKYDPLHKKSNLDAVQEVISGVFMKFMSSHMEMQAKTFTGWRQCDGHSCGVLVVQWLEQYLSLVRSTPPDASIPLAHDDKLDSKQLAYERYKHFSYVLDTVVTNVDT</sequence>
<dbReference type="AlphaFoldDB" id="A0A8S9UPK3"/>
<dbReference type="SUPFAM" id="SSF54001">
    <property type="entry name" value="Cysteine proteinases"/>
    <property type="match status" value="1"/>
</dbReference>
<evidence type="ECO:0000256" key="1">
    <source>
        <dbReference type="SAM" id="MobiDB-lite"/>
    </source>
</evidence>
<gene>
    <name evidence="2" type="ORF">GN958_ATG08024</name>
</gene>
<evidence type="ECO:0008006" key="4">
    <source>
        <dbReference type="Google" id="ProtNLM"/>
    </source>
</evidence>
<evidence type="ECO:0000313" key="3">
    <source>
        <dbReference type="Proteomes" id="UP000704712"/>
    </source>
</evidence>
<feature type="region of interest" description="Disordered" evidence="1">
    <location>
        <begin position="17"/>
        <end position="36"/>
    </location>
</feature>
<evidence type="ECO:0000313" key="2">
    <source>
        <dbReference type="EMBL" id="KAF4142796.1"/>
    </source>
</evidence>
<reference evidence="2" key="1">
    <citation type="submission" date="2020-03" db="EMBL/GenBank/DDBJ databases">
        <title>Hybrid Assembly of Korean Phytophthora infestans isolates.</title>
        <authorList>
            <person name="Prokchorchik M."/>
            <person name="Lee Y."/>
            <person name="Seo J."/>
            <person name="Cho J.-H."/>
            <person name="Park Y.-E."/>
            <person name="Jang D.-C."/>
            <person name="Im J.-S."/>
            <person name="Choi J.-G."/>
            <person name="Park H.-J."/>
            <person name="Lee G.-B."/>
            <person name="Lee Y.-G."/>
            <person name="Hong S.-Y."/>
            <person name="Cho K."/>
            <person name="Sohn K.H."/>
        </authorList>
    </citation>
    <scope>NUCLEOTIDE SEQUENCE</scope>
    <source>
        <strain evidence="2">KR_2_A2</strain>
    </source>
</reference>
<accession>A0A8S9UPK3</accession>
<dbReference type="InterPro" id="IPR038765">
    <property type="entry name" value="Papain-like_cys_pep_sf"/>
</dbReference>
<dbReference type="EMBL" id="JAACNO010001149">
    <property type="protein sequence ID" value="KAF4142796.1"/>
    <property type="molecule type" value="Genomic_DNA"/>
</dbReference>
<feature type="non-terminal residue" evidence="2">
    <location>
        <position position="1"/>
    </location>
</feature>